<dbReference type="Pfam" id="PF23599">
    <property type="entry name" value="CILP_C"/>
    <property type="match status" value="1"/>
</dbReference>
<dbReference type="Pfam" id="PF23708">
    <property type="entry name" value="CILP_5th"/>
    <property type="match status" value="1"/>
</dbReference>
<evidence type="ECO:0000313" key="5">
    <source>
        <dbReference type="Proteomes" id="UP000749559"/>
    </source>
</evidence>
<keyword evidence="2" id="KW-1133">Transmembrane helix</keyword>
<dbReference type="InterPro" id="IPR056258">
    <property type="entry name" value="CILP-1/2_C"/>
</dbReference>
<dbReference type="PROSITE" id="PS50835">
    <property type="entry name" value="IG_LIKE"/>
    <property type="match status" value="1"/>
</dbReference>
<name>A0A8S4NK78_OWEFU</name>
<dbReference type="SMART" id="SM00209">
    <property type="entry name" value="TSP1"/>
    <property type="match status" value="1"/>
</dbReference>
<evidence type="ECO:0000256" key="1">
    <source>
        <dbReference type="SAM" id="MobiDB-lite"/>
    </source>
</evidence>
<dbReference type="Proteomes" id="UP000749559">
    <property type="component" value="Unassembled WGS sequence"/>
</dbReference>
<keyword evidence="5" id="KW-1185">Reference proteome</keyword>
<dbReference type="PANTHER" id="PTHR15031:SF6">
    <property type="entry name" value="CARTILAGE INTERMEDIATE LAYER PROTEIN 1-LIKE ISOFORM X1"/>
    <property type="match status" value="1"/>
</dbReference>
<feature type="region of interest" description="Disordered" evidence="1">
    <location>
        <begin position="1"/>
        <end position="27"/>
    </location>
</feature>
<feature type="transmembrane region" description="Helical" evidence="2">
    <location>
        <begin position="54"/>
        <end position="78"/>
    </location>
</feature>
<dbReference type="Gene3D" id="2.20.100.10">
    <property type="entry name" value="Thrombospondin type-1 (TSP1) repeat"/>
    <property type="match status" value="1"/>
</dbReference>
<dbReference type="AlphaFoldDB" id="A0A8S4NK78"/>
<evidence type="ECO:0000256" key="2">
    <source>
        <dbReference type="SAM" id="Phobius"/>
    </source>
</evidence>
<keyword evidence="2" id="KW-0812">Transmembrane</keyword>
<dbReference type="InterPro" id="IPR013783">
    <property type="entry name" value="Ig-like_fold"/>
</dbReference>
<dbReference type="OrthoDB" id="9929167at2759"/>
<dbReference type="SMART" id="SM00409">
    <property type="entry name" value="IG"/>
    <property type="match status" value="1"/>
</dbReference>
<dbReference type="InterPro" id="IPR003599">
    <property type="entry name" value="Ig_sub"/>
</dbReference>
<dbReference type="InterPro" id="IPR056255">
    <property type="entry name" value="CILP-1/2_dom"/>
</dbReference>
<accession>A0A8S4NK78</accession>
<gene>
    <name evidence="4" type="ORF">OFUS_LOCUS8512</name>
</gene>
<evidence type="ECO:0000313" key="4">
    <source>
        <dbReference type="EMBL" id="CAH1782024.1"/>
    </source>
</evidence>
<dbReference type="InterPro" id="IPR003598">
    <property type="entry name" value="Ig_sub2"/>
</dbReference>
<keyword evidence="2" id="KW-0472">Membrane</keyword>
<evidence type="ECO:0000259" key="3">
    <source>
        <dbReference type="PROSITE" id="PS50835"/>
    </source>
</evidence>
<sequence>MDNRDYGSTVGNSTKIQQGNEDSSMIKRNQIVPSSTKPHLTEESMFCGGIIKPVVSVVAVLVITLTGVGLCLYFTGIFRGNIRQDTSKNNYTTTTVGVPIIPDVSTTVEQNNKMTTEDTLATVEQNARMTTADALATVELNARMTTADTFATVEQIDKMTTTEPLTTFEQNVRMTTADAFATFEQDARMTTTDTLATVEQNARMTTADTLATVEQNARVTTADALATVEQNNKMTTTEPLTTVEQNARMTTVDTLTTVEQNARMTTTDTLTTVEQNARMTTADALATVEQNARMTTTDTLTTVEQNARMTTTDAVETVTQNARMTTADTLATVEHNARMTTADTLETVEQNEKMTTKEPLINEDDTFIVTYGEWTKWSLWSSCSVTCDRGSQTRTRLCRKKSPEDIDCDGEDAITRICDNGMCPDCNKTCPSNKLLNGNCTACICPSNIRHIQVFNTKMVPIDGVTVANLETQYEILGTTADSNGNTIDYLCESDLLIFKKLKYVDVTLSVGGVSSDPIVVTMETTETIEIVSHPQDAVALTGDSVNFTCRGIGKPAPDVYQWFKNGKLLTINPSSNDIRLTLTGVNDSDKGLYYCKASSDYSSAISNIASLDVKDDGERFCDTSPLSHLKTLPKDCPQTSENPLLYEVGRCRRNECIQRPKSNTESEYCCGPIRQTTRSIACVDYSIDIVVTLECGCIICNQANITGNMITSVRKITFSGFAHDIVDKNFPLRFGKVFLFDEEVATASFNEIPSSETTTLSLANSTSGSSFADVIIPGESFYKANGEKYNGPVQTAINFLDPRNNEDLSAMVGDLTFTNDDGDIGSLQTFGMFHLAFSDTAGNDLNIKGEVGMAISADVIGAGLQNATNVKLWSFNPSSARWEYEGNLRRVSNRKKRSQAQDTTDFFVGDAVITDRYWFNFDNNQLNYCFIKVKTYSDSSSASPLPWDSSLEPTVISLDQTSRQAGSAGRIVTGSMSKDYFTGVESNKDCILTVCGDNDFHGYLFMDTPEGSLSASPNLGGSSSAVPSVNITLDQLKSTSRGKVIETNLGNPFGIREDTTIDQTTCIEFKGSGDIVTQSGIASDQTIVEVLVEGTDCTVESVASSLQQYQINTTYNNASIVSFKPPSASLISGIDFGIYVDDNNDVQTAKTTAKARCLCADFQQGQTCNTPEPTVGVAVTITCKTGDDYG</sequence>
<dbReference type="Pfam" id="PF13927">
    <property type="entry name" value="Ig_3"/>
    <property type="match status" value="1"/>
</dbReference>
<reference evidence="4" key="1">
    <citation type="submission" date="2022-03" db="EMBL/GenBank/DDBJ databases">
        <authorList>
            <person name="Martin C."/>
        </authorList>
    </citation>
    <scope>NUCLEOTIDE SEQUENCE</scope>
</reference>
<dbReference type="InterPro" id="IPR036179">
    <property type="entry name" value="Ig-like_dom_sf"/>
</dbReference>
<dbReference type="Gene3D" id="2.60.40.10">
    <property type="entry name" value="Immunoglobulins"/>
    <property type="match status" value="1"/>
</dbReference>
<protein>
    <recommendedName>
        <fullName evidence="3">Ig-like domain-containing protein</fullName>
    </recommendedName>
</protein>
<organism evidence="4 5">
    <name type="scientific">Owenia fusiformis</name>
    <name type="common">Polychaete worm</name>
    <dbReference type="NCBI Taxonomy" id="6347"/>
    <lineage>
        <taxon>Eukaryota</taxon>
        <taxon>Metazoa</taxon>
        <taxon>Spiralia</taxon>
        <taxon>Lophotrochozoa</taxon>
        <taxon>Annelida</taxon>
        <taxon>Polychaeta</taxon>
        <taxon>Sedentaria</taxon>
        <taxon>Canalipalpata</taxon>
        <taxon>Sabellida</taxon>
        <taxon>Oweniida</taxon>
        <taxon>Oweniidae</taxon>
        <taxon>Owenia</taxon>
    </lineage>
</organism>
<dbReference type="InterPro" id="IPR000884">
    <property type="entry name" value="TSP1_rpt"/>
</dbReference>
<feature type="domain" description="Ig-like" evidence="3">
    <location>
        <begin position="518"/>
        <end position="607"/>
    </location>
</feature>
<dbReference type="InterPro" id="IPR036383">
    <property type="entry name" value="TSP1_rpt_sf"/>
</dbReference>
<comment type="caution">
    <text evidence="4">The sequence shown here is derived from an EMBL/GenBank/DDBJ whole genome shotgun (WGS) entry which is preliminary data.</text>
</comment>
<feature type="compositionally biased region" description="Polar residues" evidence="1">
    <location>
        <begin position="9"/>
        <end position="27"/>
    </location>
</feature>
<dbReference type="SUPFAM" id="SSF82895">
    <property type="entry name" value="TSP-1 type 1 repeat"/>
    <property type="match status" value="1"/>
</dbReference>
<proteinExistence type="predicted"/>
<dbReference type="EMBL" id="CAIIXF020000004">
    <property type="protein sequence ID" value="CAH1782024.1"/>
    <property type="molecule type" value="Genomic_DNA"/>
</dbReference>
<dbReference type="SMART" id="SM00408">
    <property type="entry name" value="IGc2"/>
    <property type="match status" value="1"/>
</dbReference>
<dbReference type="InterPro" id="IPR007110">
    <property type="entry name" value="Ig-like_dom"/>
</dbReference>
<dbReference type="Pfam" id="PF00090">
    <property type="entry name" value="TSP_1"/>
    <property type="match status" value="1"/>
</dbReference>
<dbReference type="PANTHER" id="PTHR15031">
    <property type="entry name" value="CARTILAGE INTERMEDIATE LAYER PROTEIN CLIP"/>
    <property type="match status" value="1"/>
</dbReference>
<dbReference type="PROSITE" id="PS50092">
    <property type="entry name" value="TSP1"/>
    <property type="match status" value="1"/>
</dbReference>
<dbReference type="InterPro" id="IPR039675">
    <property type="entry name" value="CILP1/CILP2"/>
</dbReference>
<dbReference type="SUPFAM" id="SSF48726">
    <property type="entry name" value="Immunoglobulin"/>
    <property type="match status" value="1"/>
</dbReference>